<dbReference type="SMART" id="SM00458">
    <property type="entry name" value="RICIN"/>
    <property type="match status" value="1"/>
</dbReference>
<keyword evidence="5" id="KW-1185">Reference proteome</keyword>
<dbReference type="RefSeq" id="WP_246126384.1">
    <property type="nucleotide sequence ID" value="NZ_BIFH01000013.1"/>
</dbReference>
<feature type="region of interest" description="Disordered" evidence="1">
    <location>
        <begin position="32"/>
        <end position="60"/>
    </location>
</feature>
<dbReference type="Pfam" id="PF00652">
    <property type="entry name" value="Ricin_B_lectin"/>
    <property type="match status" value="1"/>
</dbReference>
<dbReference type="EMBL" id="BIFH01000013">
    <property type="protein sequence ID" value="GCD92722.1"/>
    <property type="molecule type" value="Genomic_DNA"/>
</dbReference>
<comment type="caution">
    <text evidence="4">The sequence shown here is derived from an EMBL/GenBank/DDBJ whole genome shotgun (WGS) entry which is preliminary data.</text>
</comment>
<evidence type="ECO:0000313" key="5">
    <source>
        <dbReference type="Proteomes" id="UP000286931"/>
    </source>
</evidence>
<dbReference type="InterPro" id="IPR024079">
    <property type="entry name" value="MetalloPept_cat_dom_sf"/>
</dbReference>
<dbReference type="SUPFAM" id="SSF55486">
    <property type="entry name" value="Metalloproteases ('zincins'), catalytic domain"/>
    <property type="match status" value="1"/>
</dbReference>
<evidence type="ECO:0000313" key="4">
    <source>
        <dbReference type="EMBL" id="GCD92722.1"/>
    </source>
</evidence>
<dbReference type="PROSITE" id="PS50231">
    <property type="entry name" value="RICIN_B_LECTIN"/>
    <property type="match status" value="1"/>
</dbReference>
<accession>A0A401YDS5</accession>
<dbReference type="AlphaFoldDB" id="A0A401YDS5"/>
<dbReference type="Proteomes" id="UP000286931">
    <property type="component" value="Unassembled WGS sequence"/>
</dbReference>
<dbReference type="InterPro" id="IPR035992">
    <property type="entry name" value="Ricin_B-like_lectins"/>
</dbReference>
<keyword evidence="2" id="KW-0732">Signal</keyword>
<feature type="domain" description="Ricin B lectin" evidence="3">
    <location>
        <begin position="305"/>
        <end position="431"/>
    </location>
</feature>
<dbReference type="Gene3D" id="3.40.390.10">
    <property type="entry name" value="Collagenase (Catalytic Domain)"/>
    <property type="match status" value="1"/>
</dbReference>
<evidence type="ECO:0000259" key="3">
    <source>
        <dbReference type="SMART" id="SM00458"/>
    </source>
</evidence>
<feature type="signal peptide" evidence="2">
    <location>
        <begin position="1"/>
        <end position="33"/>
    </location>
</feature>
<dbReference type="Gene3D" id="2.80.10.50">
    <property type="match status" value="1"/>
</dbReference>
<proteinExistence type="predicted"/>
<evidence type="ECO:0000256" key="1">
    <source>
        <dbReference type="SAM" id="MobiDB-lite"/>
    </source>
</evidence>
<name>A0A401YDS5_9ACTN</name>
<gene>
    <name evidence="4" type="ORF">EHYA_00363</name>
</gene>
<dbReference type="SUPFAM" id="SSF50370">
    <property type="entry name" value="Ricin B-like lectins"/>
    <property type="match status" value="1"/>
</dbReference>
<organism evidence="4 5">
    <name type="scientific">Embleya hyalina</name>
    <dbReference type="NCBI Taxonomy" id="516124"/>
    <lineage>
        <taxon>Bacteria</taxon>
        <taxon>Bacillati</taxon>
        <taxon>Actinomycetota</taxon>
        <taxon>Actinomycetes</taxon>
        <taxon>Kitasatosporales</taxon>
        <taxon>Streptomycetaceae</taxon>
        <taxon>Embleya</taxon>
    </lineage>
</organism>
<dbReference type="CDD" id="cd23451">
    <property type="entry name" value="beta-trefoil_Ricin_laminarinase"/>
    <property type="match status" value="1"/>
</dbReference>
<dbReference type="InterPro" id="IPR000772">
    <property type="entry name" value="Ricin_B_lectin"/>
</dbReference>
<dbReference type="GO" id="GO:0008237">
    <property type="term" value="F:metallopeptidase activity"/>
    <property type="evidence" value="ECO:0007669"/>
    <property type="project" value="InterPro"/>
</dbReference>
<reference evidence="4 5" key="1">
    <citation type="submission" date="2018-12" db="EMBL/GenBank/DDBJ databases">
        <title>Draft genome sequence of Embleya hyalina NBRC 13850T.</title>
        <authorList>
            <person name="Komaki H."/>
            <person name="Hosoyama A."/>
            <person name="Kimura A."/>
            <person name="Ichikawa N."/>
            <person name="Tamura T."/>
        </authorList>
    </citation>
    <scope>NUCLEOTIDE SEQUENCE [LARGE SCALE GENOMIC DNA]</scope>
    <source>
        <strain evidence="4 5">NBRC 13850</strain>
    </source>
</reference>
<feature type="chain" id="PRO_5039435552" evidence="2">
    <location>
        <begin position="34"/>
        <end position="432"/>
    </location>
</feature>
<evidence type="ECO:0000256" key="2">
    <source>
        <dbReference type="SAM" id="SignalP"/>
    </source>
</evidence>
<sequence length="432" mass="45034">MKVTGKRRISLVAAFAATAAIVGGLQLSGSAFGDQDDRDASPDPVPVQQPLDGVEAPDSGWSDVDGTTFVKGRMTIPALAPAGQRTAVSAAAAAPSGPGWKSAGATKLLSTGYTIKFYDQKSVDWLAPYVKRSAAEIQRETALPIKVDTKPVGHDYARPKGEIVIGAFLNPCVRTTDGSPWKVVMDGSGTPGWSCGFHSRSIPDTVTSGHAYINTSFFTADGKPTARFGEVGMRNHVSHELGHTLGLAHADDAPGKCVTGTDSGENPVMCTLLNAYPDSRAGQYVQQFDVQGLRTLAAGAGAPVPAQGRITGIAGKCLDVKGGKPANGTQIQIYTCNTGPGQSWIRYPDGTLRSMGKCLDDARNASADGTKISLYDCNGSAAQKWRIDANGRIVHVASGKVLDVKGGSTANSTVVQLHSANAGKGQLWNVPK</sequence>
<protein>
    <submittedName>
        <fullName evidence="4">Chitinase</fullName>
    </submittedName>
</protein>